<evidence type="ECO:0000256" key="1">
    <source>
        <dbReference type="ARBA" id="ARBA00004141"/>
    </source>
</evidence>
<keyword evidence="4 7" id="KW-0472">Membrane</keyword>
<dbReference type="InterPro" id="IPR014844">
    <property type="entry name" value="PalH"/>
</dbReference>
<keyword evidence="2 7" id="KW-0812">Transmembrane</keyword>
<comment type="subcellular location">
    <subcellularLocation>
        <location evidence="1">Membrane</location>
        <topology evidence="1">Multi-pass membrane protein</topology>
    </subcellularLocation>
</comment>
<feature type="compositionally biased region" description="Basic and acidic residues" evidence="6">
    <location>
        <begin position="746"/>
        <end position="755"/>
    </location>
</feature>
<feature type="transmembrane region" description="Helical" evidence="7">
    <location>
        <begin position="95"/>
        <end position="119"/>
    </location>
</feature>
<dbReference type="GO" id="GO:0005886">
    <property type="term" value="C:plasma membrane"/>
    <property type="evidence" value="ECO:0007669"/>
    <property type="project" value="TreeGrafter"/>
</dbReference>
<evidence type="ECO:0000256" key="2">
    <source>
        <dbReference type="ARBA" id="ARBA00022692"/>
    </source>
</evidence>
<dbReference type="EMBL" id="CDPU01000010">
    <property type="protein sequence ID" value="CEO48330.1"/>
    <property type="molecule type" value="Genomic_DNA"/>
</dbReference>
<proteinExistence type="inferred from homology"/>
<sequence length="764" mass="83295">MSLVGGSAALPTLCASTFLPASAILHLGGGLEPITLTHDAIVHIPCPTIDFAPRDTPELGSYTDESTLSSAAESQNHQVSDFRDPFYATQFPMCYALAATTITAYMLVVMLFITPQSFLDGGIMYLGRRGFAHNTSSNVNIGRRPWLQKVATLTVAISLTVASTLTFNVAQQQYKWGIQNAKLMQVEVMGSLGLKVIRLISDTFLWLAQAQTLIRIFPRQREKNIIKWVAFALITLDVIFTALNSFRYSADGVTGTSRPNSFIHPVPALSYLFQLTLGILYAAWVIYYAIMKKRYAFYHPLMKNMCLVAFMSIISVLIPVVFFILDISKPTFAAWGDYVRWVGAAAASVVVWEWVERIEALEREEKKDGVLGREVFDGDDTLEVTAAEESSWLQQFKNHRGGPGNGNEAGGNGSSGPPGFSPGGWQNVAAIANRYRGQGHSGNDPEGHQMQVMGGIIRPPLWPARPVPTATPVSRTDTASAASTVYAIRYQPASEATTRTPEPLAAQQSMVDLSRQPSFPLSNHTSEEAAIPNLASGAVSHNEPRSSSMSHRPSDLESATNGGVVNPSGPRTATPGTIPDRSQVREDSSTGGDHRIAQEPEVYRPSGALDAVKRWDLRARFEDFAANQAEKIRDRIRPTTDTANLPVRVIPAPARRGAALQQVLEEEGTNNNREVAFSGNGHRASNASTSGDMSQLGRRQSVMSMTSRGHDSLPSNNPPLWPGVQARAGYDDDQYSYDDSMTDTSSVDHQRRDFEDGSGPTRTT</sequence>
<feature type="region of interest" description="Disordered" evidence="6">
    <location>
        <begin position="666"/>
        <end position="764"/>
    </location>
</feature>
<feature type="region of interest" description="Disordered" evidence="6">
    <location>
        <begin position="396"/>
        <end position="426"/>
    </location>
</feature>
<feature type="compositionally biased region" description="Polar residues" evidence="6">
    <location>
        <begin position="683"/>
        <end position="707"/>
    </location>
</feature>
<evidence type="ECO:0000256" key="4">
    <source>
        <dbReference type="ARBA" id="ARBA00023136"/>
    </source>
</evidence>
<dbReference type="PANTHER" id="PTHR35779">
    <property type="entry name" value="PH-RESPONSE REGULATOR PROTEIN PALH/RIM21"/>
    <property type="match status" value="1"/>
</dbReference>
<evidence type="ECO:0008006" key="9">
    <source>
        <dbReference type="Google" id="ProtNLM"/>
    </source>
</evidence>
<feature type="transmembrane region" description="Helical" evidence="7">
    <location>
        <begin position="268"/>
        <end position="290"/>
    </location>
</feature>
<evidence type="ECO:0000256" key="3">
    <source>
        <dbReference type="ARBA" id="ARBA00022989"/>
    </source>
</evidence>
<feature type="transmembrane region" description="Helical" evidence="7">
    <location>
        <begin position="302"/>
        <end position="325"/>
    </location>
</feature>
<gene>
    <name evidence="8" type="ORF">BN869_000004387_1</name>
</gene>
<evidence type="ECO:0000256" key="7">
    <source>
        <dbReference type="SAM" id="Phobius"/>
    </source>
</evidence>
<feature type="compositionally biased region" description="Basic and acidic residues" evidence="6">
    <location>
        <begin position="582"/>
        <end position="602"/>
    </location>
</feature>
<comment type="similarity">
    <text evidence="5">Belongs to the palH/RIM21 family.</text>
</comment>
<protein>
    <recommendedName>
        <fullName evidence="9">PH-response regulator protein palH/prr-4</fullName>
    </recommendedName>
</protein>
<accession>A0A0B7K0C9</accession>
<reference evidence="8" key="1">
    <citation type="submission" date="2015-01" db="EMBL/GenBank/DDBJ databases">
        <authorList>
            <person name="Durling Mikael"/>
        </authorList>
    </citation>
    <scope>NUCLEOTIDE SEQUENCE</scope>
</reference>
<dbReference type="PANTHER" id="PTHR35779:SF1">
    <property type="entry name" value="PH-RESPONSE REGULATOR PROTEIN PALH_RIM21"/>
    <property type="match status" value="1"/>
</dbReference>
<feature type="region of interest" description="Disordered" evidence="6">
    <location>
        <begin position="535"/>
        <end position="603"/>
    </location>
</feature>
<feature type="compositionally biased region" description="Polar residues" evidence="6">
    <location>
        <begin position="545"/>
        <end position="575"/>
    </location>
</feature>
<feature type="transmembrane region" description="Helical" evidence="7">
    <location>
        <begin position="150"/>
        <end position="170"/>
    </location>
</feature>
<feature type="transmembrane region" description="Helical" evidence="7">
    <location>
        <begin position="228"/>
        <end position="248"/>
    </location>
</feature>
<dbReference type="AlphaFoldDB" id="A0A0B7K0C9"/>
<feature type="compositionally biased region" description="Gly residues" evidence="6">
    <location>
        <begin position="401"/>
        <end position="416"/>
    </location>
</feature>
<keyword evidence="3 7" id="KW-1133">Transmembrane helix</keyword>
<evidence type="ECO:0000256" key="6">
    <source>
        <dbReference type="SAM" id="MobiDB-lite"/>
    </source>
</evidence>
<evidence type="ECO:0000256" key="5">
    <source>
        <dbReference type="ARBA" id="ARBA00038109"/>
    </source>
</evidence>
<organism evidence="8">
    <name type="scientific">Bionectria ochroleuca</name>
    <name type="common">Gliocladium roseum</name>
    <dbReference type="NCBI Taxonomy" id="29856"/>
    <lineage>
        <taxon>Eukaryota</taxon>
        <taxon>Fungi</taxon>
        <taxon>Dikarya</taxon>
        <taxon>Ascomycota</taxon>
        <taxon>Pezizomycotina</taxon>
        <taxon>Sordariomycetes</taxon>
        <taxon>Hypocreomycetidae</taxon>
        <taxon>Hypocreales</taxon>
        <taxon>Bionectriaceae</taxon>
        <taxon>Clonostachys</taxon>
    </lineage>
</organism>
<dbReference type="Pfam" id="PF08733">
    <property type="entry name" value="PalH"/>
    <property type="match status" value="1"/>
</dbReference>
<evidence type="ECO:0000313" key="8">
    <source>
        <dbReference type="EMBL" id="CEO48330.1"/>
    </source>
</evidence>
<dbReference type="GO" id="GO:0071467">
    <property type="term" value="P:cellular response to pH"/>
    <property type="evidence" value="ECO:0007669"/>
    <property type="project" value="TreeGrafter"/>
</dbReference>
<name>A0A0B7K0C9_BIOOC</name>